<dbReference type="InterPro" id="IPR016163">
    <property type="entry name" value="Ald_DH_C"/>
</dbReference>
<evidence type="ECO:0000313" key="3">
    <source>
        <dbReference type="Proteomes" id="UP000820669"/>
    </source>
</evidence>
<proteinExistence type="predicted"/>
<feature type="domain" description="Aldehyde dehydrogenase" evidence="1">
    <location>
        <begin position="13"/>
        <end position="87"/>
    </location>
</feature>
<sequence length="92" mass="9597">MSAGGKAFTGALGVRDDDPVAAEEIFGSVVVVQTRDFVDEVVTRANRSNHGLTVRVRTKDLAEAHTVWAERAAGTVRGNTCGDVSTAAPRAG</sequence>
<dbReference type="Pfam" id="PF00171">
    <property type="entry name" value="Aldedh"/>
    <property type="match status" value="1"/>
</dbReference>
<dbReference type="EMBL" id="JAAXLA010000005">
    <property type="protein sequence ID" value="NMH96508.1"/>
    <property type="molecule type" value="Genomic_DNA"/>
</dbReference>
<gene>
    <name evidence="2" type="ORF">HF526_04115</name>
</gene>
<name>A0ABX1S8M8_9PSEU</name>
<dbReference type="SUPFAM" id="SSF53720">
    <property type="entry name" value="ALDH-like"/>
    <property type="match status" value="1"/>
</dbReference>
<dbReference type="Gene3D" id="3.40.309.10">
    <property type="entry name" value="Aldehyde Dehydrogenase, Chain A, domain 2"/>
    <property type="match status" value="1"/>
</dbReference>
<dbReference type="RefSeq" id="WP_169379900.1">
    <property type="nucleotide sequence ID" value="NZ_JAAXLA010000005.1"/>
</dbReference>
<reference evidence="2 3" key="1">
    <citation type="submission" date="2020-04" db="EMBL/GenBank/DDBJ databases">
        <authorList>
            <person name="Klaysubun C."/>
            <person name="Duangmal K."/>
            <person name="Lipun K."/>
        </authorList>
    </citation>
    <scope>NUCLEOTIDE SEQUENCE [LARGE SCALE GENOMIC DNA]</scope>
    <source>
        <strain evidence="2 3">K10HN5</strain>
    </source>
</reference>
<dbReference type="InterPro" id="IPR015590">
    <property type="entry name" value="Aldehyde_DH_dom"/>
</dbReference>
<evidence type="ECO:0000259" key="1">
    <source>
        <dbReference type="Pfam" id="PF00171"/>
    </source>
</evidence>
<keyword evidence="3" id="KW-1185">Reference proteome</keyword>
<accession>A0ABX1S8M8</accession>
<protein>
    <submittedName>
        <fullName evidence="2">Aldehyde dehydrogenase family protein</fullName>
    </submittedName>
</protein>
<dbReference type="PANTHER" id="PTHR11699">
    <property type="entry name" value="ALDEHYDE DEHYDROGENASE-RELATED"/>
    <property type="match status" value="1"/>
</dbReference>
<dbReference type="InterPro" id="IPR016161">
    <property type="entry name" value="Ald_DH/histidinol_DH"/>
</dbReference>
<organism evidence="2 3">
    <name type="scientific">Pseudonocardia acidicola</name>
    <dbReference type="NCBI Taxonomy" id="2724939"/>
    <lineage>
        <taxon>Bacteria</taxon>
        <taxon>Bacillati</taxon>
        <taxon>Actinomycetota</taxon>
        <taxon>Actinomycetes</taxon>
        <taxon>Pseudonocardiales</taxon>
        <taxon>Pseudonocardiaceae</taxon>
        <taxon>Pseudonocardia</taxon>
    </lineage>
</organism>
<evidence type="ECO:0000313" key="2">
    <source>
        <dbReference type="EMBL" id="NMH96508.1"/>
    </source>
</evidence>
<dbReference type="Proteomes" id="UP000820669">
    <property type="component" value="Unassembled WGS sequence"/>
</dbReference>
<comment type="caution">
    <text evidence="2">The sequence shown here is derived from an EMBL/GenBank/DDBJ whole genome shotgun (WGS) entry which is preliminary data.</text>
</comment>